<reference evidence="10" key="1">
    <citation type="journal article" date="2019" name="Int. J. Syst. Evol. Microbiol.">
        <title>The Global Catalogue of Microorganisms (GCM) 10K type strain sequencing project: providing services to taxonomists for standard genome sequencing and annotation.</title>
        <authorList>
            <consortium name="The Broad Institute Genomics Platform"/>
            <consortium name="The Broad Institute Genome Sequencing Center for Infectious Disease"/>
            <person name="Wu L."/>
            <person name="Ma J."/>
        </authorList>
    </citation>
    <scope>NUCLEOTIDE SEQUENCE [LARGE SCALE GENOMIC DNA]</scope>
    <source>
        <strain evidence="10">JCM 16902</strain>
    </source>
</reference>
<feature type="transmembrane region" description="Helical" evidence="7">
    <location>
        <begin position="215"/>
        <end position="232"/>
    </location>
</feature>
<dbReference type="InterPro" id="IPR035952">
    <property type="entry name" value="Rhomboid-like_sf"/>
</dbReference>
<evidence type="ECO:0000256" key="5">
    <source>
        <dbReference type="ARBA" id="ARBA00022989"/>
    </source>
</evidence>
<evidence type="ECO:0000256" key="1">
    <source>
        <dbReference type="ARBA" id="ARBA00004141"/>
    </source>
</evidence>
<feature type="transmembrane region" description="Helical" evidence="7">
    <location>
        <begin position="117"/>
        <end position="142"/>
    </location>
</feature>
<dbReference type="SUPFAM" id="SSF57845">
    <property type="entry name" value="B-box zinc-binding domain"/>
    <property type="match status" value="1"/>
</dbReference>
<dbReference type="CDD" id="cd19756">
    <property type="entry name" value="Bbox2"/>
    <property type="match status" value="1"/>
</dbReference>
<keyword evidence="4" id="KW-0378">Hydrolase</keyword>
<comment type="similarity">
    <text evidence="2">Belongs to the peptidase S54 family.</text>
</comment>
<keyword evidence="5 7" id="KW-1133">Transmembrane helix</keyword>
<accession>A0ABP6ZKB0</accession>
<feature type="transmembrane region" description="Helical" evidence="7">
    <location>
        <begin position="238"/>
        <end position="254"/>
    </location>
</feature>
<dbReference type="Pfam" id="PF01694">
    <property type="entry name" value="Rhomboid"/>
    <property type="match status" value="1"/>
</dbReference>
<keyword evidence="6 7" id="KW-0472">Membrane</keyword>
<dbReference type="GO" id="GO:0006508">
    <property type="term" value="P:proteolysis"/>
    <property type="evidence" value="ECO:0007669"/>
    <property type="project" value="UniProtKB-KW"/>
</dbReference>
<evidence type="ECO:0000313" key="10">
    <source>
        <dbReference type="Proteomes" id="UP001501074"/>
    </source>
</evidence>
<dbReference type="GO" id="GO:0008233">
    <property type="term" value="F:peptidase activity"/>
    <property type="evidence" value="ECO:0007669"/>
    <property type="project" value="UniProtKB-KW"/>
</dbReference>
<dbReference type="RefSeq" id="WP_231483529.1">
    <property type="nucleotide sequence ID" value="NZ_BAAAZO010000003.1"/>
</dbReference>
<feature type="transmembrane region" description="Helical" evidence="7">
    <location>
        <begin position="181"/>
        <end position="203"/>
    </location>
</feature>
<evidence type="ECO:0000256" key="2">
    <source>
        <dbReference type="ARBA" id="ARBA00009045"/>
    </source>
</evidence>
<comment type="subcellular location">
    <subcellularLocation>
        <location evidence="1">Membrane</location>
        <topology evidence="1">Multi-pass membrane protein</topology>
    </subcellularLocation>
</comment>
<name>A0ABP6ZKB0_9ACTN</name>
<keyword evidence="3 7" id="KW-0812">Transmembrane</keyword>
<feature type="transmembrane region" description="Helical" evidence="7">
    <location>
        <begin position="154"/>
        <end position="175"/>
    </location>
</feature>
<evidence type="ECO:0000256" key="3">
    <source>
        <dbReference type="ARBA" id="ARBA00022692"/>
    </source>
</evidence>
<dbReference type="SUPFAM" id="SSF144091">
    <property type="entry name" value="Rhomboid-like"/>
    <property type="match status" value="1"/>
</dbReference>
<feature type="transmembrane region" description="Helical" evidence="7">
    <location>
        <begin position="79"/>
        <end position="97"/>
    </location>
</feature>
<dbReference type="Proteomes" id="UP001501074">
    <property type="component" value="Unassembled WGS sequence"/>
</dbReference>
<evidence type="ECO:0000313" key="9">
    <source>
        <dbReference type="EMBL" id="GAA3608989.1"/>
    </source>
</evidence>
<gene>
    <name evidence="9" type="ORF">GCM10022223_26280</name>
</gene>
<dbReference type="InterPro" id="IPR050925">
    <property type="entry name" value="Rhomboid_protease_S54"/>
</dbReference>
<dbReference type="Gene3D" id="1.20.1540.10">
    <property type="entry name" value="Rhomboid-like"/>
    <property type="match status" value="1"/>
</dbReference>
<comment type="caution">
    <text evidence="9">The sequence shown here is derived from an EMBL/GenBank/DDBJ whole genome shotgun (WGS) entry which is preliminary data.</text>
</comment>
<keyword evidence="10" id="KW-1185">Reference proteome</keyword>
<protein>
    <submittedName>
        <fullName evidence="9">Rhomboid family intramembrane serine protease</fullName>
    </submittedName>
</protein>
<evidence type="ECO:0000256" key="7">
    <source>
        <dbReference type="SAM" id="Phobius"/>
    </source>
</evidence>
<dbReference type="PANTHER" id="PTHR43731:SF14">
    <property type="entry name" value="PRESENILIN-ASSOCIATED RHOMBOID-LIKE PROTEIN, MITOCHONDRIAL"/>
    <property type="match status" value="1"/>
</dbReference>
<dbReference type="InterPro" id="IPR022764">
    <property type="entry name" value="Peptidase_S54_rhomboid_dom"/>
</dbReference>
<proteinExistence type="inferred from homology"/>
<keyword evidence="9" id="KW-0645">Protease</keyword>
<evidence type="ECO:0000259" key="8">
    <source>
        <dbReference type="Pfam" id="PF01694"/>
    </source>
</evidence>
<sequence length="291" mass="30879">MTTQPSTGGAAAGEPVCPRHPDRVSYVRCQRCERPVCPECQRPAAVGVQCVDCVRNQNKGLRTARTPFGATLTPGGRPLVTMTIIGLCVVAWLLQLSNSQITSDFAFFPPLSESEPWRLITAAFLHSTSPLHILFNMYALWITGPYLEQMFGRVRFAALYLVSALGGSIASLVLATPNVTGSWVTTTVGASGAVFGLFGAFFVVQRRLNRDATQIVAMIGINFVIGLLLPNIAWQAHLGGLVTGVVTAAVLAYAPRANRTAVQAGGVVAVVVVLAAAYAIKISMVPEGLLL</sequence>
<evidence type="ECO:0000256" key="6">
    <source>
        <dbReference type="ARBA" id="ARBA00023136"/>
    </source>
</evidence>
<organism evidence="9 10">
    <name type="scientific">Kineosporia mesophila</name>
    <dbReference type="NCBI Taxonomy" id="566012"/>
    <lineage>
        <taxon>Bacteria</taxon>
        <taxon>Bacillati</taxon>
        <taxon>Actinomycetota</taxon>
        <taxon>Actinomycetes</taxon>
        <taxon>Kineosporiales</taxon>
        <taxon>Kineosporiaceae</taxon>
        <taxon>Kineosporia</taxon>
    </lineage>
</organism>
<dbReference type="PANTHER" id="PTHR43731">
    <property type="entry name" value="RHOMBOID PROTEASE"/>
    <property type="match status" value="1"/>
</dbReference>
<feature type="transmembrane region" description="Helical" evidence="7">
    <location>
        <begin position="261"/>
        <end position="280"/>
    </location>
</feature>
<feature type="domain" description="Peptidase S54 rhomboid" evidence="8">
    <location>
        <begin position="114"/>
        <end position="252"/>
    </location>
</feature>
<evidence type="ECO:0000256" key="4">
    <source>
        <dbReference type="ARBA" id="ARBA00022801"/>
    </source>
</evidence>
<dbReference type="EMBL" id="BAAAZO010000003">
    <property type="protein sequence ID" value="GAA3608989.1"/>
    <property type="molecule type" value="Genomic_DNA"/>
</dbReference>